<sequence length="64" mass="7502">MIYDQLRNEKKPLFFSLRQAISGFKKRVENFGRSLIFLEKNNRKSAYTQPRLTTAEAIIHILCG</sequence>
<protein>
    <submittedName>
        <fullName evidence="1">Uncharacterized protein</fullName>
    </submittedName>
</protein>
<accession>A0A928V8D4</accession>
<gene>
    <name evidence="1" type="ORF">C4F51_14355</name>
</gene>
<name>A0A928V8D4_9GAMM</name>
<evidence type="ECO:0000313" key="1">
    <source>
        <dbReference type="EMBL" id="MBE8718374.1"/>
    </source>
</evidence>
<keyword evidence="2" id="KW-1185">Reference proteome</keyword>
<dbReference type="Proteomes" id="UP000652567">
    <property type="component" value="Unassembled WGS sequence"/>
</dbReference>
<reference evidence="1" key="1">
    <citation type="submission" date="2018-07" db="EMBL/GenBank/DDBJ databases">
        <title>Genome assembly of strain Ka43.</title>
        <authorList>
            <person name="Kukolya J."/>
            <person name="Nagy I."/>
            <person name="Horvath B."/>
            <person name="Toth A."/>
        </authorList>
    </citation>
    <scope>NUCLEOTIDE SEQUENCE</scope>
    <source>
        <strain evidence="1">KB43</strain>
    </source>
</reference>
<organism evidence="1 2">
    <name type="scientific">Cellvibrio polysaccharolyticus</name>
    <dbReference type="NCBI Taxonomy" id="2082724"/>
    <lineage>
        <taxon>Bacteria</taxon>
        <taxon>Pseudomonadati</taxon>
        <taxon>Pseudomonadota</taxon>
        <taxon>Gammaproteobacteria</taxon>
        <taxon>Cellvibrionales</taxon>
        <taxon>Cellvibrionaceae</taxon>
        <taxon>Cellvibrio</taxon>
    </lineage>
</organism>
<evidence type="ECO:0000313" key="2">
    <source>
        <dbReference type="Proteomes" id="UP000652567"/>
    </source>
</evidence>
<proteinExistence type="predicted"/>
<comment type="caution">
    <text evidence="1">The sequence shown here is derived from an EMBL/GenBank/DDBJ whole genome shotgun (WGS) entry which is preliminary data.</text>
</comment>
<dbReference type="AlphaFoldDB" id="A0A928V8D4"/>
<dbReference type="EMBL" id="PRDL01000001">
    <property type="protein sequence ID" value="MBE8718374.1"/>
    <property type="molecule type" value="Genomic_DNA"/>
</dbReference>